<reference evidence="1 2" key="1">
    <citation type="journal article" date="2011" name="PLoS Pathog.">
        <title>Endophytic Life Strategies Decoded by Genome and Transcriptome Analyses of the Mutualistic Root Symbiont Piriformospora indica.</title>
        <authorList>
            <person name="Zuccaro A."/>
            <person name="Lahrmann U."/>
            <person name="Guldener U."/>
            <person name="Langen G."/>
            <person name="Pfiffi S."/>
            <person name="Biedenkopf D."/>
            <person name="Wong P."/>
            <person name="Samans B."/>
            <person name="Grimm C."/>
            <person name="Basiewicz M."/>
            <person name="Murat C."/>
            <person name="Martin F."/>
            <person name="Kogel K.H."/>
        </authorList>
    </citation>
    <scope>NUCLEOTIDE SEQUENCE [LARGE SCALE GENOMIC DNA]</scope>
    <source>
        <strain evidence="1 2">DSM 11827</strain>
    </source>
</reference>
<dbReference type="EMBL" id="CAFZ01000477">
    <property type="protein sequence ID" value="CCA75590.1"/>
    <property type="molecule type" value="Genomic_DNA"/>
</dbReference>
<dbReference type="HOGENOM" id="CLU_459343_0_0_1"/>
<protein>
    <recommendedName>
        <fullName evidence="3">LisH domain-containing protein</fullName>
    </recommendedName>
</protein>
<organism evidence="1 2">
    <name type="scientific">Serendipita indica (strain DSM 11827)</name>
    <name type="common">Root endophyte fungus</name>
    <name type="synonym">Piriformospora indica</name>
    <dbReference type="NCBI Taxonomy" id="1109443"/>
    <lineage>
        <taxon>Eukaryota</taxon>
        <taxon>Fungi</taxon>
        <taxon>Dikarya</taxon>
        <taxon>Basidiomycota</taxon>
        <taxon>Agaricomycotina</taxon>
        <taxon>Agaricomycetes</taxon>
        <taxon>Sebacinales</taxon>
        <taxon>Serendipitaceae</taxon>
        <taxon>Serendipita</taxon>
    </lineage>
</organism>
<keyword evidence="2" id="KW-1185">Reference proteome</keyword>
<evidence type="ECO:0000313" key="1">
    <source>
        <dbReference type="EMBL" id="CCA75590.1"/>
    </source>
</evidence>
<comment type="caution">
    <text evidence="1">The sequence shown here is derived from an EMBL/GenBank/DDBJ whole genome shotgun (WGS) entry which is preliminary data.</text>
</comment>
<sequence>MDEVMPREDAGRRIVDAFLGGRRRAQYGNLPRFGPEMRDVVFDYLVRGGYAKTASAMLNDENKAPERHKDFKGAQNEQTIAQVLHHARDVQDAVLDGEPNTALHLLDTRLPHIKSSPAWSSLLRLPSLLGQEAQNRGFIHSIPSNRPPYSYDHLLCGESNPFADSDQSHGGTEDAQLYTLRIRLRLQLIVETMRGIPILSAPQPPVGNRQLDTQHAQDTTEIEPKTRSFTMALNVRISIKQAGLIRESLSNLIVSINTLPSSRDRTSYLREVDILLRVLDLSWSAEEELGRLLGVLDRCTPLNQTASSWGQRLESWLFAPSEQTDSTESSDPQTLHSLFCLRRRRELAEDVHAYILGAYGYPSPPSSARLTTGIDGSRQAVQPSTLPLLVQICQQTSALFNFLHRLCIALPPRHVWFEDGVTPPRRGEWEEWQQRESGKVQAEQERRLALFRHEEQQREHQSNFGWAGLAKRLLIGSTSREDQLGHENTRNTLSTREREAIAEILCSPKFNFDTLLGARLSRFQYEEDPVVDEAEPRTLGKSSRAKPWDDAPFDELYPGLQAEPVNNAGPRAVPFVLRMWLNSRDVDRPRGRIY</sequence>
<dbReference type="AlphaFoldDB" id="G4TW97"/>
<dbReference type="InParanoid" id="G4TW97"/>
<dbReference type="OrthoDB" id="10459580at2759"/>
<dbReference type="Proteomes" id="UP000007148">
    <property type="component" value="Unassembled WGS sequence"/>
</dbReference>
<proteinExistence type="predicted"/>
<accession>G4TW97</accession>
<gene>
    <name evidence="1" type="ORF">PIIN_09580</name>
</gene>
<evidence type="ECO:0000313" key="2">
    <source>
        <dbReference type="Proteomes" id="UP000007148"/>
    </source>
</evidence>
<evidence type="ECO:0008006" key="3">
    <source>
        <dbReference type="Google" id="ProtNLM"/>
    </source>
</evidence>
<name>G4TW97_SERID</name>